<dbReference type="EMBL" id="FSQW01000001">
    <property type="protein sequence ID" value="SIN60856.1"/>
    <property type="molecule type" value="Genomic_DNA"/>
</dbReference>
<dbReference type="Proteomes" id="UP000185192">
    <property type="component" value="Unassembled WGS sequence"/>
</dbReference>
<dbReference type="AlphaFoldDB" id="A0A1N6CQT2"/>
<proteinExistence type="predicted"/>
<evidence type="ECO:0000313" key="2">
    <source>
        <dbReference type="Proteomes" id="UP000185192"/>
    </source>
</evidence>
<sequence length="64" mass="6988">MPDSVDERIYLTHLLKSCVKSADSLALKLVAIKICEAIELVEAANIQQGEDDDGLRFSASAREP</sequence>
<name>A0A1N6CQT2_9SPHN</name>
<protein>
    <submittedName>
        <fullName evidence="1">Uncharacterized protein</fullName>
    </submittedName>
</protein>
<dbReference type="STRING" id="1123272.SAMN02745824_0757"/>
<keyword evidence="2" id="KW-1185">Reference proteome</keyword>
<dbReference type="RefSeq" id="WP_074203782.1">
    <property type="nucleotide sequence ID" value="NZ_FSQW01000001.1"/>
</dbReference>
<evidence type="ECO:0000313" key="1">
    <source>
        <dbReference type="EMBL" id="SIN60856.1"/>
    </source>
</evidence>
<organism evidence="1 2">
    <name type="scientific">Parasphingorhabdus marina DSM 22363</name>
    <dbReference type="NCBI Taxonomy" id="1123272"/>
    <lineage>
        <taxon>Bacteria</taxon>
        <taxon>Pseudomonadati</taxon>
        <taxon>Pseudomonadota</taxon>
        <taxon>Alphaproteobacteria</taxon>
        <taxon>Sphingomonadales</taxon>
        <taxon>Sphingomonadaceae</taxon>
        <taxon>Parasphingorhabdus</taxon>
    </lineage>
</organism>
<accession>A0A1N6CQT2</accession>
<reference evidence="2" key="1">
    <citation type="submission" date="2016-11" db="EMBL/GenBank/DDBJ databases">
        <authorList>
            <person name="Varghese N."/>
            <person name="Submissions S."/>
        </authorList>
    </citation>
    <scope>NUCLEOTIDE SEQUENCE [LARGE SCALE GENOMIC DNA]</scope>
    <source>
        <strain evidence="2">DSM 22363</strain>
    </source>
</reference>
<gene>
    <name evidence="1" type="ORF">SAMN02745824_0757</name>
</gene>